<evidence type="ECO:0000256" key="1">
    <source>
        <dbReference type="ARBA" id="ARBA00001971"/>
    </source>
</evidence>
<dbReference type="GO" id="GO:0005506">
    <property type="term" value="F:iron ion binding"/>
    <property type="evidence" value="ECO:0007669"/>
    <property type="project" value="InterPro"/>
</dbReference>
<evidence type="ECO:0000256" key="4">
    <source>
        <dbReference type="ARBA" id="ARBA00022723"/>
    </source>
</evidence>
<sequence>MAAFSAASAIILSYAHFIAGCVAIYALGTAIYRLCLHPLSAYPGPWLWSVTRLPHAYHFSRGRLPYKIAELHRVHGPVVRIAPDELNYILEDAWQDNIGPLFPPDQDKRDDAEVKRTVYAKPLPRNTQLRKDPRQFIENPDGPRGLLVEPRDEMSGSELTAFRRNLAPGFSEKILREQEPLLTQYFDLLIQTLHDRAGSPVDVAKYYEFTAVDIIGELTFGESFGCLETSEMHLCLRLLHVAGRAIATLGVMQKFYPIDQIFLALFARIARREEVKYRTLTREKLLRRLALPDIRPDFIGYAQVGLNTNDGMMFDELCETSGILIAAGSETTASLLTAVTYHLLTNPAILARLTDEVRTAFKSEADITMVSVNGLEYLLAVLSEALRVYPPVPGNLVRITPPEGCTIAGRNVPGGTCVAINHWSASHSPANFQRPDDFVPERWMGEPEFREDKRRVVNPFSVGPRNCLGRNLAHVEMRVILARMVYHFDMELCEESKGWLGSQVMYLLFDTWRPLMVKLTPVVDQ</sequence>
<evidence type="ECO:0000256" key="5">
    <source>
        <dbReference type="ARBA" id="ARBA00023002"/>
    </source>
</evidence>
<feature type="binding site" description="axial binding residue" evidence="8">
    <location>
        <position position="467"/>
    </location>
    <ligand>
        <name>heme</name>
        <dbReference type="ChEBI" id="CHEBI:30413"/>
    </ligand>
    <ligandPart>
        <name>Fe</name>
        <dbReference type="ChEBI" id="CHEBI:18248"/>
    </ligandPart>
</feature>
<evidence type="ECO:0000313" key="10">
    <source>
        <dbReference type="EMBL" id="KAK2626611.1"/>
    </source>
</evidence>
<evidence type="ECO:0000256" key="9">
    <source>
        <dbReference type="RuleBase" id="RU000461"/>
    </source>
</evidence>
<dbReference type="Pfam" id="PF00067">
    <property type="entry name" value="p450"/>
    <property type="match status" value="1"/>
</dbReference>
<keyword evidence="4 8" id="KW-0479">Metal-binding</keyword>
<protein>
    <recommendedName>
        <fullName evidence="12">Cytochrome P450</fullName>
    </recommendedName>
</protein>
<dbReference type="GO" id="GO:0016705">
    <property type="term" value="F:oxidoreductase activity, acting on paired donors, with incorporation or reduction of molecular oxygen"/>
    <property type="evidence" value="ECO:0007669"/>
    <property type="project" value="InterPro"/>
</dbReference>
<dbReference type="PRINTS" id="PR00385">
    <property type="entry name" value="P450"/>
</dbReference>
<reference evidence="10" key="1">
    <citation type="submission" date="2023-06" db="EMBL/GenBank/DDBJ databases">
        <title>Draft genome of Marssonina rosae.</title>
        <authorList>
            <person name="Cheng Q."/>
        </authorList>
    </citation>
    <scope>NUCLEOTIDE SEQUENCE</scope>
    <source>
        <strain evidence="10">R4</strain>
    </source>
</reference>
<gene>
    <name evidence="10" type="ORF">QTJ16_003786</name>
</gene>
<comment type="similarity">
    <text evidence="2 9">Belongs to the cytochrome P450 family.</text>
</comment>
<dbReference type="InterPro" id="IPR050121">
    <property type="entry name" value="Cytochrome_P450_monoxygenase"/>
</dbReference>
<dbReference type="PRINTS" id="PR00463">
    <property type="entry name" value="EP450I"/>
</dbReference>
<dbReference type="AlphaFoldDB" id="A0AAD9WET0"/>
<proteinExistence type="inferred from homology"/>
<dbReference type="InterPro" id="IPR001128">
    <property type="entry name" value="Cyt_P450"/>
</dbReference>
<organism evidence="10 11">
    <name type="scientific">Diplocarpon rosae</name>
    <dbReference type="NCBI Taxonomy" id="946125"/>
    <lineage>
        <taxon>Eukaryota</taxon>
        <taxon>Fungi</taxon>
        <taxon>Dikarya</taxon>
        <taxon>Ascomycota</taxon>
        <taxon>Pezizomycotina</taxon>
        <taxon>Leotiomycetes</taxon>
        <taxon>Helotiales</taxon>
        <taxon>Drepanopezizaceae</taxon>
        <taxon>Diplocarpon</taxon>
    </lineage>
</organism>
<keyword evidence="11" id="KW-1185">Reference proteome</keyword>
<evidence type="ECO:0000256" key="6">
    <source>
        <dbReference type="ARBA" id="ARBA00023004"/>
    </source>
</evidence>
<evidence type="ECO:0000256" key="2">
    <source>
        <dbReference type="ARBA" id="ARBA00010617"/>
    </source>
</evidence>
<dbReference type="PROSITE" id="PS00086">
    <property type="entry name" value="CYTOCHROME_P450"/>
    <property type="match status" value="1"/>
</dbReference>
<dbReference type="GO" id="GO:0020037">
    <property type="term" value="F:heme binding"/>
    <property type="evidence" value="ECO:0007669"/>
    <property type="project" value="InterPro"/>
</dbReference>
<dbReference type="Proteomes" id="UP001285354">
    <property type="component" value="Unassembled WGS sequence"/>
</dbReference>
<evidence type="ECO:0000313" key="11">
    <source>
        <dbReference type="Proteomes" id="UP001285354"/>
    </source>
</evidence>
<keyword evidence="3 8" id="KW-0349">Heme</keyword>
<evidence type="ECO:0008006" key="12">
    <source>
        <dbReference type="Google" id="ProtNLM"/>
    </source>
</evidence>
<keyword evidence="5 9" id="KW-0560">Oxidoreductase</keyword>
<dbReference type="CDD" id="cd11058">
    <property type="entry name" value="CYP60B-like"/>
    <property type="match status" value="1"/>
</dbReference>
<dbReference type="InterPro" id="IPR036396">
    <property type="entry name" value="Cyt_P450_sf"/>
</dbReference>
<keyword evidence="7 9" id="KW-0503">Monooxygenase</keyword>
<dbReference type="Gene3D" id="1.10.630.10">
    <property type="entry name" value="Cytochrome P450"/>
    <property type="match status" value="1"/>
</dbReference>
<accession>A0AAD9WET0</accession>
<comment type="caution">
    <text evidence="10">The sequence shown here is derived from an EMBL/GenBank/DDBJ whole genome shotgun (WGS) entry which is preliminary data.</text>
</comment>
<keyword evidence="6 8" id="KW-0408">Iron</keyword>
<name>A0AAD9WET0_9HELO</name>
<dbReference type="InterPro" id="IPR002401">
    <property type="entry name" value="Cyt_P450_E_grp-I"/>
</dbReference>
<dbReference type="GO" id="GO:0004497">
    <property type="term" value="F:monooxygenase activity"/>
    <property type="evidence" value="ECO:0007669"/>
    <property type="project" value="UniProtKB-KW"/>
</dbReference>
<evidence type="ECO:0000256" key="3">
    <source>
        <dbReference type="ARBA" id="ARBA00022617"/>
    </source>
</evidence>
<dbReference type="InterPro" id="IPR017972">
    <property type="entry name" value="Cyt_P450_CS"/>
</dbReference>
<dbReference type="SUPFAM" id="SSF48264">
    <property type="entry name" value="Cytochrome P450"/>
    <property type="match status" value="1"/>
</dbReference>
<comment type="cofactor">
    <cofactor evidence="1 8">
        <name>heme</name>
        <dbReference type="ChEBI" id="CHEBI:30413"/>
    </cofactor>
</comment>
<evidence type="ECO:0000256" key="7">
    <source>
        <dbReference type="ARBA" id="ARBA00023033"/>
    </source>
</evidence>
<dbReference type="PANTHER" id="PTHR24305:SF29">
    <property type="entry name" value="BENZOATE-PARA-HYDROXYLASE"/>
    <property type="match status" value="1"/>
</dbReference>
<dbReference type="EMBL" id="JAUBYV010000005">
    <property type="protein sequence ID" value="KAK2626611.1"/>
    <property type="molecule type" value="Genomic_DNA"/>
</dbReference>
<evidence type="ECO:0000256" key="8">
    <source>
        <dbReference type="PIRSR" id="PIRSR602401-1"/>
    </source>
</evidence>
<dbReference type="PANTHER" id="PTHR24305">
    <property type="entry name" value="CYTOCHROME P450"/>
    <property type="match status" value="1"/>
</dbReference>